<evidence type="ECO:0000313" key="3">
    <source>
        <dbReference type="EMBL" id="GFF14271.1"/>
    </source>
</evidence>
<dbReference type="InterPro" id="IPR023410">
    <property type="entry name" value="14-3-3_domain"/>
</dbReference>
<dbReference type="InterPro" id="IPR036815">
    <property type="entry name" value="14-3-3_dom_sf"/>
</dbReference>
<dbReference type="EMBL" id="BLJY01000003">
    <property type="protein sequence ID" value="GFF14271.1"/>
    <property type="molecule type" value="Genomic_DNA"/>
</dbReference>
<dbReference type="PANTHER" id="PTHR18860">
    <property type="entry name" value="14-3-3 PROTEIN"/>
    <property type="match status" value="1"/>
</dbReference>
<dbReference type="InterPro" id="IPR000308">
    <property type="entry name" value="14-3-3"/>
</dbReference>
<dbReference type="AlphaFoldDB" id="A0A5M3YRI6"/>
<reference evidence="3 4" key="1">
    <citation type="submission" date="2020-01" db="EMBL/GenBank/DDBJ databases">
        <title>Aspergillus terreus IFO 6365 whole genome shotgun sequence.</title>
        <authorList>
            <person name="Kanamasa S."/>
            <person name="Takahashi H."/>
        </authorList>
    </citation>
    <scope>NUCLEOTIDE SEQUENCE [LARGE SCALE GENOMIC DNA]</scope>
    <source>
        <strain evidence="3 4">IFO 6365</strain>
    </source>
</reference>
<dbReference type="OrthoDB" id="5370350at2759"/>
<accession>A0A5M3YRI6</accession>
<dbReference type="VEuPathDB" id="FungiDB:ATEG_00340"/>
<comment type="similarity">
    <text evidence="1">Belongs to the 14-3-3 family.</text>
</comment>
<evidence type="ECO:0000313" key="4">
    <source>
        <dbReference type="Proteomes" id="UP000452235"/>
    </source>
</evidence>
<comment type="caution">
    <text evidence="3">The sequence shown here is derived from an EMBL/GenBank/DDBJ whole genome shotgun (WGS) entry which is preliminary data.</text>
</comment>
<evidence type="ECO:0000256" key="2">
    <source>
        <dbReference type="SAM" id="MobiDB-lite"/>
    </source>
</evidence>
<evidence type="ECO:0000256" key="1">
    <source>
        <dbReference type="ARBA" id="ARBA00006141"/>
    </source>
</evidence>
<keyword evidence="4" id="KW-1185">Reference proteome</keyword>
<dbReference type="Gene3D" id="1.20.190.20">
    <property type="entry name" value="14-3-3 domain"/>
    <property type="match status" value="1"/>
</dbReference>
<feature type="region of interest" description="Disordered" evidence="2">
    <location>
        <begin position="297"/>
        <end position="383"/>
    </location>
</feature>
<sequence>MDDGLDSESFDLWMASSEVDQKALGNFASIMSLEKPLLSAMLYKILGLSVMLSKKLLRARRLRRLDPTRETKSLQLYHHIIWLSREGLLILEEFVLPRVEEYLELKILAYKLRASFYHIFVLFHNQPAVRSPGIISLPSDKVLNGTGSSGSSHKEPRLRFSFEGSPEIITVPHKTSPPRPSQTRVTQAPPGLAPVQLPRSASSFLLPALDYTPTATACFNHAALLADRFLPGSHPLRLSIKLEYAAYLYDCLHDSTACRRLAKQAIADVYNAQEGMDDESFEDAAEIVGILGKMVKRGGKTSSAGGTSSGTLRADSEGGRSPSKKTSRDGGSTTPSGTPRDDGSTKKSVSAKVTPRASPAPPVSKTTNGLPPAVPHPTMVNPI</sequence>
<organism evidence="3 4">
    <name type="scientific">Aspergillus terreus</name>
    <dbReference type="NCBI Taxonomy" id="33178"/>
    <lineage>
        <taxon>Eukaryota</taxon>
        <taxon>Fungi</taxon>
        <taxon>Dikarya</taxon>
        <taxon>Ascomycota</taxon>
        <taxon>Pezizomycotina</taxon>
        <taxon>Eurotiomycetes</taxon>
        <taxon>Eurotiomycetidae</taxon>
        <taxon>Eurotiales</taxon>
        <taxon>Aspergillaceae</taxon>
        <taxon>Aspergillus</taxon>
        <taxon>Aspergillus subgen. Circumdati</taxon>
    </lineage>
</organism>
<gene>
    <name evidence="3" type="ORF">ATEIFO6365_0003033700</name>
</gene>
<proteinExistence type="inferred from homology"/>
<feature type="compositionally biased region" description="Low complexity" evidence="2">
    <location>
        <begin position="300"/>
        <end position="311"/>
    </location>
</feature>
<protein>
    <submittedName>
        <fullName evidence="3">14-3-3-like protein</fullName>
    </submittedName>
</protein>
<name>A0A5M3YRI6_ASPTE</name>
<dbReference type="Pfam" id="PF00244">
    <property type="entry name" value="14-3-3"/>
    <property type="match status" value="1"/>
</dbReference>
<dbReference type="Proteomes" id="UP000452235">
    <property type="component" value="Unassembled WGS sequence"/>
</dbReference>
<dbReference type="SUPFAM" id="SSF48445">
    <property type="entry name" value="14-3-3 protein"/>
    <property type="match status" value="1"/>
</dbReference>